<protein>
    <recommendedName>
        <fullName evidence="11">WH2 domain-containing protein</fullName>
    </recommendedName>
</protein>
<evidence type="ECO:0000256" key="2">
    <source>
        <dbReference type="ARBA" id="ARBA00004496"/>
    </source>
</evidence>
<name>A0A8S4PV36_OWEFU</name>
<dbReference type="PANTHER" id="PTHR23330:SF10">
    <property type="entry name" value="WH2 DOMAIN-CONTAINING PROTEIN"/>
    <property type="match status" value="1"/>
</dbReference>
<gene>
    <name evidence="9" type="ORF">OFUS_LOCUS21672</name>
</gene>
<sequence length="732" mass="84261">MDQIDSLEDWVAIKDNPFYVDKDAETQKLGFIVAWNEVHQKVALTCRKTHRSALDIDSEGWSGLYSLNQLQYIHEQLALVHPILGSYFPEIPQDIDGLWAYFGQQQLEVDDDLLNRIQNYLRIAVDICGRNLVISTLFEENTIEDYYENVSELKRRKYEDSVRNAEEELRSVLFLRDTTVNMLDMVDVYDQEDQAVFKLNITLAELFNYQLRPFVDLREAAINKLKEAKAKIQDPGIGERIKTEYALQLSEWQNHYSDAVDMIQELYMKYYGKTVGVLKGMSERMKADSLRFGQRSFEAVGQDRLKRIEEEKMMEVIQKHEAKKRWTEHQRDKVKQKIATLEPSNDLEKTSLTALDLEQQVYGWQVKVYDMELLILNTYEKMAKLQITSLKSATEKEDGCFYDAVEDIDDMSSDEDDRKPDEPISLLQTDLQSLYSKRASLRNIRKRFVKKHEVKVEKKREREEKIKEQERAEIQHTEDAKKQEEREKFIKEERRKTIERLRRYKMKYPSGRSIRPAFRKPKRKVASEDQMDGDNSVDYAPQSLLPTSLPPDPTGAAPPPQGPMCKIPPPPPPQGPMGKVPPPPPPPPPGLPPPPPPLPPRGLPPPPPRLTTSPMGTPHPQLNPPKFNTSNKKVTSDTGPLDLTNIVDAKNRLKGLNKSDHPQQPRVVSPMSDVFDLIKQGVKLRKVDSTSHPSSLQSISSHTQVLQDVLRRIQRQTSPEEDSSDENSDFDD</sequence>
<evidence type="ECO:0000259" key="7">
    <source>
        <dbReference type="Pfam" id="PF15871"/>
    </source>
</evidence>
<dbReference type="AlphaFoldDB" id="A0A8S4PV36"/>
<accession>A0A8S4PV36</accession>
<feature type="region of interest" description="Disordered" evidence="6">
    <location>
        <begin position="501"/>
        <end position="643"/>
    </location>
</feature>
<feature type="compositionally biased region" description="Polar residues" evidence="6">
    <location>
        <begin position="626"/>
        <end position="638"/>
    </location>
</feature>
<evidence type="ECO:0000256" key="3">
    <source>
        <dbReference type="ARBA" id="ARBA00022490"/>
    </source>
</evidence>
<evidence type="ECO:0000313" key="10">
    <source>
        <dbReference type="Proteomes" id="UP000749559"/>
    </source>
</evidence>
<evidence type="ECO:0000256" key="1">
    <source>
        <dbReference type="ARBA" id="ARBA00004308"/>
    </source>
</evidence>
<keyword evidence="10" id="KW-1185">Reference proteome</keyword>
<keyword evidence="3" id="KW-0963">Cytoplasm</keyword>
<evidence type="ECO:0000259" key="8">
    <source>
        <dbReference type="Pfam" id="PF15920"/>
    </source>
</evidence>
<feature type="region of interest" description="Disordered" evidence="6">
    <location>
        <begin position="458"/>
        <end position="488"/>
    </location>
</feature>
<dbReference type="GO" id="GO:0012505">
    <property type="term" value="C:endomembrane system"/>
    <property type="evidence" value="ECO:0007669"/>
    <property type="project" value="UniProtKB-SubCell"/>
</dbReference>
<dbReference type="GO" id="GO:0003779">
    <property type="term" value="F:actin binding"/>
    <property type="evidence" value="ECO:0007669"/>
    <property type="project" value="UniProtKB-KW"/>
</dbReference>
<dbReference type="InterPro" id="IPR031808">
    <property type="entry name" value="JMY/WHAMM_N"/>
</dbReference>
<dbReference type="EMBL" id="CAIIXF020000010">
    <property type="protein sequence ID" value="CAH1797383.1"/>
    <property type="molecule type" value="Genomic_DNA"/>
</dbReference>
<evidence type="ECO:0008006" key="11">
    <source>
        <dbReference type="Google" id="ProtNLM"/>
    </source>
</evidence>
<organism evidence="9 10">
    <name type="scientific">Owenia fusiformis</name>
    <name type="common">Polychaete worm</name>
    <dbReference type="NCBI Taxonomy" id="6347"/>
    <lineage>
        <taxon>Eukaryota</taxon>
        <taxon>Metazoa</taxon>
        <taxon>Spiralia</taxon>
        <taxon>Lophotrochozoa</taxon>
        <taxon>Annelida</taxon>
        <taxon>Polychaeta</taxon>
        <taxon>Sedentaria</taxon>
        <taxon>Canalipalpata</taxon>
        <taxon>Sabellida</taxon>
        <taxon>Oweniida</taxon>
        <taxon>Oweniidae</taxon>
        <taxon>Owenia</taxon>
    </lineage>
</organism>
<proteinExistence type="predicted"/>
<dbReference type="GO" id="GO:0005737">
    <property type="term" value="C:cytoplasm"/>
    <property type="evidence" value="ECO:0007669"/>
    <property type="project" value="UniProtKB-SubCell"/>
</dbReference>
<feature type="domain" description="JMY/WHAMM middle" evidence="7">
    <location>
        <begin position="148"/>
        <end position="411"/>
    </location>
</feature>
<evidence type="ECO:0000256" key="5">
    <source>
        <dbReference type="ARBA" id="ARBA00023203"/>
    </source>
</evidence>
<evidence type="ECO:0000313" key="9">
    <source>
        <dbReference type="EMBL" id="CAH1797383.1"/>
    </source>
</evidence>
<dbReference type="OrthoDB" id="6284683at2759"/>
<comment type="subcellular location">
    <subcellularLocation>
        <location evidence="2">Cytoplasm</location>
    </subcellularLocation>
    <subcellularLocation>
        <location evidence="1">Endomembrane system</location>
    </subcellularLocation>
</comment>
<dbReference type="GO" id="GO:0034314">
    <property type="term" value="P:Arp2/3 complex-mediated actin nucleation"/>
    <property type="evidence" value="ECO:0007669"/>
    <property type="project" value="TreeGrafter"/>
</dbReference>
<dbReference type="Pfam" id="PF15871">
    <property type="entry name" value="JMY"/>
    <property type="match status" value="1"/>
</dbReference>
<reference evidence="9" key="1">
    <citation type="submission" date="2022-03" db="EMBL/GenBank/DDBJ databases">
        <authorList>
            <person name="Martin C."/>
        </authorList>
    </citation>
    <scope>NUCLEOTIDE SEQUENCE</scope>
</reference>
<dbReference type="GO" id="GO:0071933">
    <property type="term" value="F:Arp2/3 complex binding"/>
    <property type="evidence" value="ECO:0007669"/>
    <property type="project" value="TreeGrafter"/>
</dbReference>
<keyword evidence="5" id="KW-0009">Actin-binding</keyword>
<dbReference type="PANTHER" id="PTHR23330">
    <property type="entry name" value="P300 TRANSCRIPTIONAL COFACTOR JMY-RELATED"/>
    <property type="match status" value="1"/>
</dbReference>
<comment type="caution">
    <text evidence="9">The sequence shown here is derived from an EMBL/GenBank/DDBJ whole genome shotgun (WGS) entry which is preliminary data.</text>
</comment>
<feature type="compositionally biased region" description="Pro residues" evidence="6">
    <location>
        <begin position="548"/>
        <end position="609"/>
    </location>
</feature>
<dbReference type="Proteomes" id="UP000749559">
    <property type="component" value="Unassembled WGS sequence"/>
</dbReference>
<feature type="compositionally biased region" description="Acidic residues" evidence="6">
    <location>
        <begin position="719"/>
        <end position="732"/>
    </location>
</feature>
<evidence type="ECO:0000256" key="4">
    <source>
        <dbReference type="ARBA" id="ARBA00023054"/>
    </source>
</evidence>
<feature type="domain" description="JMY/WHAMM N-terminal" evidence="8">
    <location>
        <begin position="4"/>
        <end position="146"/>
    </location>
</feature>
<feature type="region of interest" description="Disordered" evidence="6">
    <location>
        <begin position="710"/>
        <end position="732"/>
    </location>
</feature>
<dbReference type="Pfam" id="PF15920">
    <property type="entry name" value="WHAMM-JMY_N"/>
    <property type="match status" value="1"/>
</dbReference>
<keyword evidence="4" id="KW-0175">Coiled coil</keyword>
<evidence type="ECO:0000256" key="6">
    <source>
        <dbReference type="SAM" id="MobiDB-lite"/>
    </source>
</evidence>
<dbReference type="InterPro" id="IPR031738">
    <property type="entry name" value="JMY/WHAMM"/>
</dbReference>